<dbReference type="GO" id="GO:0016783">
    <property type="term" value="F:sulfurtransferase activity"/>
    <property type="evidence" value="ECO:0007669"/>
    <property type="project" value="TreeGrafter"/>
</dbReference>
<evidence type="ECO:0000256" key="4">
    <source>
        <dbReference type="SAM" id="MobiDB-lite"/>
    </source>
</evidence>
<evidence type="ECO:0000313" key="5">
    <source>
        <dbReference type="EMBL" id="KNE62526.1"/>
    </source>
</evidence>
<organism evidence="5 6">
    <name type="scientific">Allomyces macrogynus (strain ATCC 38327)</name>
    <name type="common">Allomyces javanicus var. macrogynus</name>
    <dbReference type="NCBI Taxonomy" id="578462"/>
    <lineage>
        <taxon>Eukaryota</taxon>
        <taxon>Fungi</taxon>
        <taxon>Fungi incertae sedis</taxon>
        <taxon>Blastocladiomycota</taxon>
        <taxon>Blastocladiomycetes</taxon>
        <taxon>Blastocladiales</taxon>
        <taxon>Blastocladiaceae</taxon>
        <taxon>Allomyces</taxon>
    </lineage>
</organism>
<feature type="region of interest" description="Disordered" evidence="4">
    <location>
        <begin position="1"/>
        <end position="23"/>
    </location>
</feature>
<dbReference type="InterPro" id="IPR014729">
    <property type="entry name" value="Rossmann-like_a/b/a_fold"/>
</dbReference>
<dbReference type="PANTHER" id="PTHR20882:SF14">
    <property type="entry name" value="CYTOPLASMIC TRNA 2-THIOLATION PROTEIN 2"/>
    <property type="match status" value="1"/>
</dbReference>
<dbReference type="AlphaFoldDB" id="A0A0L0SJ51"/>
<sequence>MCDQVANDRPATPNKSGRLSKPRSREAEQGYCSKCKTVKATIAVRQSIFCKACFLTGTEAKFRTAMSKLRPSTPPRPAGSGSNESSGPSGVLALSGGCCSVALLHLLAMLIEQDRSRPHAVPQIASLAVVFIDESEIIPCDPAYYPRLEALVRQYAIPLRTVKLSSAFDLNTAGRTLVVENTTVSSTVPDPTKSSLDRLRAVFDSSPSTSAKEDLLDSIRTHLLLHAAQDATYLFLGSSTTTLANRVIAATAKGKGASIPRFLAPTSAPLGSASPTVLKPLATFTAKELGLFTYFRRLDVIPFPTLTSARPPGLKVSVHHITQSFLAKLEATQEGTVSAVYRTAAKLRASPTDAPLCPLCLECPLEPADVAAGTRHGATTAGHVAMVCWGCGTVLDELQRRDRRGARGPVEVPLFDQIAEYLLSDDDE</sequence>
<reference evidence="6" key="2">
    <citation type="submission" date="2009-11" db="EMBL/GenBank/DDBJ databases">
        <title>The Genome Sequence of Allomyces macrogynus strain ATCC 38327.</title>
        <authorList>
            <consortium name="The Broad Institute Genome Sequencing Platform"/>
            <person name="Russ C."/>
            <person name="Cuomo C."/>
            <person name="Shea T."/>
            <person name="Young S.K."/>
            <person name="Zeng Q."/>
            <person name="Koehrsen M."/>
            <person name="Haas B."/>
            <person name="Borodovsky M."/>
            <person name="Guigo R."/>
            <person name="Alvarado L."/>
            <person name="Berlin A."/>
            <person name="Borenstein D."/>
            <person name="Chen Z."/>
            <person name="Engels R."/>
            <person name="Freedman E."/>
            <person name="Gellesch M."/>
            <person name="Goldberg J."/>
            <person name="Griggs A."/>
            <person name="Gujja S."/>
            <person name="Heiman D."/>
            <person name="Hepburn T."/>
            <person name="Howarth C."/>
            <person name="Jen D."/>
            <person name="Larson L."/>
            <person name="Lewis B."/>
            <person name="Mehta T."/>
            <person name="Park D."/>
            <person name="Pearson M."/>
            <person name="Roberts A."/>
            <person name="Saif S."/>
            <person name="Shenoy N."/>
            <person name="Sisk P."/>
            <person name="Stolte C."/>
            <person name="Sykes S."/>
            <person name="Walk T."/>
            <person name="White J."/>
            <person name="Yandava C."/>
            <person name="Burger G."/>
            <person name="Gray M.W."/>
            <person name="Holland P.W.H."/>
            <person name="King N."/>
            <person name="Lang F.B.F."/>
            <person name="Roger A.J."/>
            <person name="Ruiz-Trillo I."/>
            <person name="Lander E."/>
            <person name="Nusbaum C."/>
        </authorList>
    </citation>
    <scope>NUCLEOTIDE SEQUENCE [LARGE SCALE GENOMIC DNA]</scope>
    <source>
        <strain evidence="6">ATCC 38327</strain>
    </source>
</reference>
<proteinExistence type="inferred from homology"/>
<evidence type="ECO:0000256" key="3">
    <source>
        <dbReference type="HAMAP-Rule" id="MF_03054"/>
    </source>
</evidence>
<dbReference type="OMA" id="KQHIIYD"/>
<feature type="region of interest" description="Disordered" evidence="4">
    <location>
        <begin position="67"/>
        <end position="88"/>
    </location>
</feature>
<dbReference type="eggNOG" id="KOG2594">
    <property type="taxonomic scope" value="Eukaryota"/>
</dbReference>
<keyword evidence="6" id="KW-1185">Reference proteome</keyword>
<dbReference type="Pfam" id="PF10288">
    <property type="entry name" value="CTU2"/>
    <property type="match status" value="1"/>
</dbReference>
<evidence type="ECO:0000256" key="2">
    <source>
        <dbReference type="ARBA" id="ARBA00022694"/>
    </source>
</evidence>
<dbReference type="OrthoDB" id="25129at2759"/>
<comment type="function">
    <text evidence="3">Plays a central role in 2-thiolation of mcm(5)S(2)U at tRNA wobble positions of tRNA(Lys), tRNA(Glu) and tRNA(Gln). May act by forming a heterodimer with NCS6 that ligates sulfur from thiocarboxylated URM1 onto the uridine of tRNAs at wobble position. Prior mcm(5) tRNA modification by the elongator complex is required for 2-thiolation. May also be involved in protein urmylation.</text>
</comment>
<dbReference type="GO" id="GO:0005829">
    <property type="term" value="C:cytosol"/>
    <property type="evidence" value="ECO:0007669"/>
    <property type="project" value="TreeGrafter"/>
</dbReference>
<feature type="compositionally biased region" description="Low complexity" evidence="4">
    <location>
        <begin position="79"/>
        <end position="88"/>
    </location>
</feature>
<evidence type="ECO:0000313" key="6">
    <source>
        <dbReference type="Proteomes" id="UP000054350"/>
    </source>
</evidence>
<protein>
    <recommendedName>
        <fullName evidence="3">Cytoplasmic tRNA 2-thiolation protein 2</fullName>
    </recommendedName>
</protein>
<dbReference type="VEuPathDB" id="FungiDB:AMAG_07738"/>
<accession>A0A0L0SJ51</accession>
<dbReference type="Gene3D" id="3.40.50.620">
    <property type="entry name" value="HUPs"/>
    <property type="match status" value="1"/>
</dbReference>
<dbReference type="HAMAP" id="MF_03054">
    <property type="entry name" value="CTU2"/>
    <property type="match status" value="1"/>
</dbReference>
<dbReference type="STRING" id="578462.A0A0L0SJ51"/>
<dbReference type="Proteomes" id="UP000054350">
    <property type="component" value="Unassembled WGS sequence"/>
</dbReference>
<gene>
    <name evidence="3" type="primary">NCS2</name>
    <name evidence="3" type="synonym">CTU2</name>
    <name evidence="5" type="ORF">AMAG_07738</name>
</gene>
<dbReference type="InterPro" id="IPR019407">
    <property type="entry name" value="CTU2"/>
</dbReference>
<comment type="similarity">
    <text evidence="3">Belongs to the CTU2/NCS2 family.</text>
</comment>
<dbReference type="PANTHER" id="PTHR20882">
    <property type="entry name" value="CYTOPLASMIC TRNA 2-THIOLATION PROTEIN 2"/>
    <property type="match status" value="1"/>
</dbReference>
<dbReference type="GO" id="GO:0032447">
    <property type="term" value="P:protein urmylation"/>
    <property type="evidence" value="ECO:0007669"/>
    <property type="project" value="UniProtKB-UniRule"/>
</dbReference>
<comment type="subcellular location">
    <subcellularLocation>
        <location evidence="3">Cytoplasm</location>
    </subcellularLocation>
</comment>
<dbReference type="EMBL" id="GG745340">
    <property type="protein sequence ID" value="KNE62526.1"/>
    <property type="molecule type" value="Genomic_DNA"/>
</dbReference>
<dbReference type="GO" id="GO:0016779">
    <property type="term" value="F:nucleotidyltransferase activity"/>
    <property type="evidence" value="ECO:0007669"/>
    <property type="project" value="UniProtKB-UniRule"/>
</dbReference>
<dbReference type="GO" id="GO:0002143">
    <property type="term" value="P:tRNA wobble position uridine thiolation"/>
    <property type="evidence" value="ECO:0007669"/>
    <property type="project" value="TreeGrafter"/>
</dbReference>
<comment type="pathway">
    <text evidence="3">tRNA modification; 5-methoxycarbonylmethyl-2-thiouridine-tRNA biosynthesis.</text>
</comment>
<evidence type="ECO:0000256" key="1">
    <source>
        <dbReference type="ARBA" id="ARBA00022490"/>
    </source>
</evidence>
<keyword evidence="2 3" id="KW-0819">tRNA processing</keyword>
<reference evidence="5 6" key="1">
    <citation type="submission" date="2009-11" db="EMBL/GenBank/DDBJ databases">
        <title>Annotation of Allomyces macrogynus ATCC 38327.</title>
        <authorList>
            <consortium name="The Broad Institute Genome Sequencing Platform"/>
            <person name="Russ C."/>
            <person name="Cuomo C."/>
            <person name="Burger G."/>
            <person name="Gray M.W."/>
            <person name="Holland P.W.H."/>
            <person name="King N."/>
            <person name="Lang F.B.F."/>
            <person name="Roger A.J."/>
            <person name="Ruiz-Trillo I."/>
            <person name="Young S.K."/>
            <person name="Zeng Q."/>
            <person name="Gargeya S."/>
            <person name="Fitzgerald M."/>
            <person name="Haas B."/>
            <person name="Abouelleil A."/>
            <person name="Alvarado L."/>
            <person name="Arachchi H.M."/>
            <person name="Berlin A."/>
            <person name="Chapman S.B."/>
            <person name="Gearin G."/>
            <person name="Goldberg J."/>
            <person name="Griggs A."/>
            <person name="Gujja S."/>
            <person name="Hansen M."/>
            <person name="Heiman D."/>
            <person name="Howarth C."/>
            <person name="Larimer J."/>
            <person name="Lui A."/>
            <person name="MacDonald P.J.P."/>
            <person name="McCowen C."/>
            <person name="Montmayeur A."/>
            <person name="Murphy C."/>
            <person name="Neiman D."/>
            <person name="Pearson M."/>
            <person name="Priest M."/>
            <person name="Roberts A."/>
            <person name="Saif S."/>
            <person name="Shea T."/>
            <person name="Sisk P."/>
            <person name="Stolte C."/>
            <person name="Sykes S."/>
            <person name="Wortman J."/>
            <person name="Nusbaum C."/>
            <person name="Birren B."/>
        </authorList>
    </citation>
    <scope>NUCLEOTIDE SEQUENCE [LARGE SCALE GENOMIC DNA]</scope>
    <source>
        <strain evidence="5 6">ATCC 38327</strain>
    </source>
</reference>
<dbReference type="UniPathway" id="UPA00988"/>
<dbReference type="SUPFAM" id="SSF52402">
    <property type="entry name" value="Adenine nucleotide alpha hydrolases-like"/>
    <property type="match status" value="1"/>
</dbReference>
<keyword evidence="1 3" id="KW-0963">Cytoplasm</keyword>
<dbReference type="GO" id="GO:0000049">
    <property type="term" value="F:tRNA binding"/>
    <property type="evidence" value="ECO:0007669"/>
    <property type="project" value="InterPro"/>
</dbReference>
<name>A0A0L0SJ51_ALLM3</name>